<dbReference type="CDD" id="cd01301">
    <property type="entry name" value="rDP_like"/>
    <property type="match status" value="1"/>
</dbReference>
<gene>
    <name evidence="1" type="ORF">JCM9157_2882</name>
</gene>
<name>W4QVU2_HALA3</name>
<organism evidence="1 2">
    <name type="scientific">Halalkalibacter akibai (strain ATCC 43226 / DSM 21942 / CIP 109018 / JCM 9157 / 1139)</name>
    <name type="common">Bacillus akibai</name>
    <dbReference type="NCBI Taxonomy" id="1236973"/>
    <lineage>
        <taxon>Bacteria</taxon>
        <taxon>Bacillati</taxon>
        <taxon>Bacillota</taxon>
        <taxon>Bacilli</taxon>
        <taxon>Bacillales</taxon>
        <taxon>Bacillaceae</taxon>
        <taxon>Halalkalibacter</taxon>
    </lineage>
</organism>
<protein>
    <submittedName>
        <fullName evidence="1">Dipeptidase</fullName>
    </submittedName>
</protein>
<dbReference type="GO" id="GO:0006508">
    <property type="term" value="P:proteolysis"/>
    <property type="evidence" value="ECO:0007669"/>
    <property type="project" value="InterPro"/>
</dbReference>
<dbReference type="AlphaFoldDB" id="W4QVU2"/>
<reference evidence="1 2" key="1">
    <citation type="journal article" date="2014" name="Genome Announc.">
        <title>Draft Genome Sequences of Three Alkaliphilic Bacillus Strains, Bacillus wakoensis JCM 9140T, Bacillus akibai JCM 9157T, and Bacillus hemicellulosilyticus JCM 9152T.</title>
        <authorList>
            <person name="Yuki M."/>
            <person name="Oshima K."/>
            <person name="Suda W."/>
            <person name="Oshida Y."/>
            <person name="Kitamura K."/>
            <person name="Iida T."/>
            <person name="Hattori M."/>
            <person name="Ohkuma M."/>
        </authorList>
    </citation>
    <scope>NUCLEOTIDE SEQUENCE [LARGE SCALE GENOMIC DNA]</scope>
    <source>
        <strain evidence="1 2">JCM 9157</strain>
    </source>
</reference>
<dbReference type="SUPFAM" id="SSF51556">
    <property type="entry name" value="Metallo-dependent hydrolases"/>
    <property type="match status" value="1"/>
</dbReference>
<keyword evidence="2" id="KW-1185">Reference proteome</keyword>
<accession>W4QVU2</accession>
<evidence type="ECO:0000313" key="2">
    <source>
        <dbReference type="Proteomes" id="UP000018896"/>
    </source>
</evidence>
<dbReference type="Gene3D" id="3.20.20.140">
    <property type="entry name" value="Metal-dependent hydrolases"/>
    <property type="match status" value="1"/>
</dbReference>
<dbReference type="PROSITE" id="PS51365">
    <property type="entry name" value="RENAL_DIPEPTIDASE_2"/>
    <property type="match status" value="1"/>
</dbReference>
<proteinExistence type="predicted"/>
<dbReference type="InterPro" id="IPR008257">
    <property type="entry name" value="Pept_M19"/>
</dbReference>
<dbReference type="Proteomes" id="UP000018896">
    <property type="component" value="Unassembled WGS sequence"/>
</dbReference>
<dbReference type="PANTHER" id="PTHR10443">
    <property type="entry name" value="MICROSOMAL DIPEPTIDASE"/>
    <property type="match status" value="1"/>
</dbReference>
<dbReference type="GO" id="GO:0070573">
    <property type="term" value="F:metallodipeptidase activity"/>
    <property type="evidence" value="ECO:0007669"/>
    <property type="project" value="InterPro"/>
</dbReference>
<dbReference type="Pfam" id="PF01244">
    <property type="entry name" value="Peptidase_M19"/>
    <property type="match status" value="1"/>
</dbReference>
<dbReference type="MEROPS" id="M19.007"/>
<dbReference type="PANTHER" id="PTHR10443:SF12">
    <property type="entry name" value="DIPEPTIDASE"/>
    <property type="match status" value="1"/>
</dbReference>
<dbReference type="eggNOG" id="COG2355">
    <property type="taxonomic scope" value="Bacteria"/>
</dbReference>
<dbReference type="OrthoDB" id="9804920at2"/>
<dbReference type="STRING" id="1236973.JCM9157_2882"/>
<evidence type="ECO:0000313" key="1">
    <source>
        <dbReference type="EMBL" id="GAE35753.1"/>
    </source>
</evidence>
<sequence>MYEWRILSVQGLKLIIKGGNNVKAGIIDSHCDALLKLWEAPERPFLDSPDVDTNFNRLVTGNVKVQLFAIFVEPFIKQDQKFQVVLEQIAIFHEKVLPANEKLRHIKSWAELATLQEDEIGVVLTLEGVDAIGDDLTKLSILHQLGILSVGLTWNQANLCADGVGEPRGAGLTSLGKELVKLNNKNHVLTDVSHLSVKGFWDVMEIAHCPIASHSNARLLCDHPRNLYDDQIQGLVANQGYIGLVFCPAFITEKSPSTIKDVLNHLDHMCSLGAEHHVGFGSDFDGITDKVVQLEHSGDFVNLVNELVKLYSASQVENFLKGNFEQLIKRVI</sequence>
<dbReference type="EMBL" id="BAUV01000022">
    <property type="protein sequence ID" value="GAE35753.1"/>
    <property type="molecule type" value="Genomic_DNA"/>
</dbReference>
<comment type="caution">
    <text evidence="1">The sequence shown here is derived from an EMBL/GenBank/DDBJ whole genome shotgun (WGS) entry which is preliminary data.</text>
</comment>
<dbReference type="InterPro" id="IPR032466">
    <property type="entry name" value="Metal_Hydrolase"/>
</dbReference>